<evidence type="ECO:0000256" key="2">
    <source>
        <dbReference type="ARBA" id="ARBA00022801"/>
    </source>
</evidence>
<dbReference type="InterPro" id="IPR003697">
    <property type="entry name" value="Maf-like"/>
</dbReference>
<reference evidence="3 4" key="1">
    <citation type="journal article" date="2017" name="PLoS Biol.">
        <title>The sea cucumber genome provides insights into morphological evolution and visceral regeneration.</title>
        <authorList>
            <person name="Zhang X."/>
            <person name="Sun L."/>
            <person name="Yuan J."/>
            <person name="Sun Y."/>
            <person name="Gao Y."/>
            <person name="Zhang L."/>
            <person name="Li S."/>
            <person name="Dai H."/>
            <person name="Hamel J.F."/>
            <person name="Liu C."/>
            <person name="Yu Y."/>
            <person name="Liu S."/>
            <person name="Lin W."/>
            <person name="Guo K."/>
            <person name="Jin S."/>
            <person name="Xu P."/>
            <person name="Storey K.B."/>
            <person name="Huan P."/>
            <person name="Zhang T."/>
            <person name="Zhou Y."/>
            <person name="Zhang J."/>
            <person name="Lin C."/>
            <person name="Li X."/>
            <person name="Xing L."/>
            <person name="Huo D."/>
            <person name="Sun M."/>
            <person name="Wang L."/>
            <person name="Mercier A."/>
            <person name="Li F."/>
            <person name="Yang H."/>
            <person name="Xiang J."/>
        </authorList>
    </citation>
    <scope>NUCLEOTIDE SEQUENCE [LARGE SCALE GENOMIC DNA]</scope>
    <source>
        <strain evidence="3">Shaxun</strain>
        <tissue evidence="3">Muscle</tissue>
    </source>
</reference>
<evidence type="ECO:0000256" key="1">
    <source>
        <dbReference type="ARBA" id="ARBA00001968"/>
    </source>
</evidence>
<dbReference type="PANTHER" id="PTHR43213">
    <property type="entry name" value="BIFUNCTIONAL DTTP/UTP PYROPHOSPHATASE/METHYLTRANSFERASE PROTEIN-RELATED"/>
    <property type="match status" value="1"/>
</dbReference>
<keyword evidence="3" id="KW-0489">Methyltransferase</keyword>
<dbReference type="Proteomes" id="UP000230750">
    <property type="component" value="Unassembled WGS sequence"/>
</dbReference>
<dbReference type="EMBL" id="MRZV01001383">
    <property type="protein sequence ID" value="PIK38240.1"/>
    <property type="molecule type" value="Genomic_DNA"/>
</dbReference>
<dbReference type="GO" id="GO:0032259">
    <property type="term" value="P:methylation"/>
    <property type="evidence" value="ECO:0007669"/>
    <property type="project" value="UniProtKB-KW"/>
</dbReference>
<dbReference type="Pfam" id="PF02545">
    <property type="entry name" value="Maf"/>
    <property type="match status" value="1"/>
</dbReference>
<dbReference type="PIRSF" id="PIRSF006305">
    <property type="entry name" value="Maf"/>
    <property type="match status" value="1"/>
</dbReference>
<accession>A0A2G8JRA2</accession>
<dbReference type="PANTHER" id="PTHR43213:SF5">
    <property type="entry name" value="BIFUNCTIONAL DTTP_UTP PYROPHOSPHATASE_METHYLTRANSFERASE PROTEIN-RELATED"/>
    <property type="match status" value="1"/>
</dbReference>
<keyword evidence="4" id="KW-1185">Reference proteome</keyword>
<name>A0A2G8JRA2_STIJA</name>
<dbReference type="AlphaFoldDB" id="A0A2G8JRA2"/>
<protein>
    <submittedName>
        <fullName evidence="3">Putative N-acetylserotonin O-methyltransferase-like protein-like</fullName>
    </submittedName>
</protein>
<evidence type="ECO:0000313" key="3">
    <source>
        <dbReference type="EMBL" id="PIK38240.1"/>
    </source>
</evidence>
<dbReference type="GO" id="GO:0047429">
    <property type="term" value="F:nucleoside triphosphate diphosphatase activity"/>
    <property type="evidence" value="ECO:0007669"/>
    <property type="project" value="InterPro"/>
</dbReference>
<keyword evidence="3" id="KW-0808">Transferase</keyword>
<dbReference type="OrthoDB" id="10267058at2759"/>
<proteinExistence type="inferred from homology"/>
<keyword evidence="2" id="KW-0378">Hydrolase</keyword>
<dbReference type="HAMAP" id="MF_00528">
    <property type="entry name" value="Maf"/>
    <property type="match status" value="1"/>
</dbReference>
<evidence type="ECO:0000313" key="4">
    <source>
        <dbReference type="Proteomes" id="UP000230750"/>
    </source>
</evidence>
<dbReference type="NCBIfam" id="TIGR00172">
    <property type="entry name" value="maf"/>
    <property type="match status" value="1"/>
</dbReference>
<dbReference type="STRING" id="307972.A0A2G8JRA2"/>
<comment type="caution">
    <text evidence="3">The sequence shown here is derived from an EMBL/GenBank/DDBJ whole genome shotgun (WGS) entry which is preliminary data.</text>
</comment>
<sequence length="213" mass="23478">MKNIGIDMHLPVLWRTVIQHQTPRHPELQGLKFEVIPSKFEETLDKSSFSSPQAYVVENARQKTLEVKERLGKDGIPDLIIGADTVVALDGKILEKPKDANNAFEMLSSLSGRTHSVHTGVVFVASHQKAGQLKTEVRTFFEDTDVTFGDLTSDIINAYIATGEPLDKAGGYGIQALGGTLVKGIVGDYFNVVGFPLHKFCKELLNIHQTCWS</sequence>
<dbReference type="SUPFAM" id="SSF52972">
    <property type="entry name" value="ITPase-like"/>
    <property type="match status" value="1"/>
</dbReference>
<comment type="cofactor">
    <cofactor evidence="1">
        <name>a divalent metal cation</name>
        <dbReference type="ChEBI" id="CHEBI:60240"/>
    </cofactor>
</comment>
<gene>
    <name evidence="3" type="ORF">BSL78_24917</name>
</gene>
<organism evidence="3 4">
    <name type="scientific">Stichopus japonicus</name>
    <name type="common">Sea cucumber</name>
    <dbReference type="NCBI Taxonomy" id="307972"/>
    <lineage>
        <taxon>Eukaryota</taxon>
        <taxon>Metazoa</taxon>
        <taxon>Echinodermata</taxon>
        <taxon>Eleutherozoa</taxon>
        <taxon>Echinozoa</taxon>
        <taxon>Holothuroidea</taxon>
        <taxon>Aspidochirotacea</taxon>
        <taxon>Aspidochirotida</taxon>
        <taxon>Stichopodidae</taxon>
        <taxon>Apostichopus</taxon>
    </lineage>
</organism>
<dbReference type="CDD" id="cd00555">
    <property type="entry name" value="Maf"/>
    <property type="match status" value="1"/>
</dbReference>
<dbReference type="Gene3D" id="3.90.950.10">
    <property type="match status" value="1"/>
</dbReference>
<dbReference type="GO" id="GO:0008168">
    <property type="term" value="F:methyltransferase activity"/>
    <property type="evidence" value="ECO:0007669"/>
    <property type="project" value="UniProtKB-KW"/>
</dbReference>
<dbReference type="InterPro" id="IPR029001">
    <property type="entry name" value="ITPase-like_fam"/>
</dbReference>